<dbReference type="Pfam" id="PF01047">
    <property type="entry name" value="MarR"/>
    <property type="match status" value="1"/>
</dbReference>
<name>A0A5D0NVE3_9ACTN</name>
<dbReference type="SUPFAM" id="SSF46785">
    <property type="entry name" value="Winged helix' DNA-binding domain"/>
    <property type="match status" value="1"/>
</dbReference>
<evidence type="ECO:0000313" key="4">
    <source>
        <dbReference type="Proteomes" id="UP000323380"/>
    </source>
</evidence>
<dbReference type="InterPro" id="IPR000835">
    <property type="entry name" value="HTH_MarR-typ"/>
</dbReference>
<evidence type="ECO:0000259" key="2">
    <source>
        <dbReference type="PROSITE" id="PS50995"/>
    </source>
</evidence>
<dbReference type="AlphaFoldDB" id="A0A5D0NVE3"/>
<dbReference type="STRING" id="1220554.GCA_001552135_04237"/>
<dbReference type="PROSITE" id="PS50995">
    <property type="entry name" value="HTH_MARR_2"/>
    <property type="match status" value="1"/>
</dbReference>
<proteinExistence type="predicted"/>
<evidence type="ECO:0000256" key="1">
    <source>
        <dbReference type="SAM" id="MobiDB-lite"/>
    </source>
</evidence>
<gene>
    <name evidence="3" type="ORF">FXF69_02840</name>
</gene>
<accession>A0A5D0NVE3</accession>
<dbReference type="InterPro" id="IPR036390">
    <property type="entry name" value="WH_DNA-bd_sf"/>
</dbReference>
<dbReference type="GO" id="GO:0006950">
    <property type="term" value="P:response to stress"/>
    <property type="evidence" value="ECO:0007669"/>
    <property type="project" value="TreeGrafter"/>
</dbReference>
<dbReference type="PANTHER" id="PTHR33164:SF104">
    <property type="entry name" value="TRANSCRIPTIONAL REGULATORY PROTEIN"/>
    <property type="match status" value="1"/>
</dbReference>
<dbReference type="Proteomes" id="UP000323380">
    <property type="component" value="Unassembled WGS sequence"/>
</dbReference>
<organism evidence="3 4">
    <name type="scientific">Actinomadura chibensis</name>
    <dbReference type="NCBI Taxonomy" id="392828"/>
    <lineage>
        <taxon>Bacteria</taxon>
        <taxon>Bacillati</taxon>
        <taxon>Actinomycetota</taxon>
        <taxon>Actinomycetes</taxon>
        <taxon>Streptosporangiales</taxon>
        <taxon>Thermomonosporaceae</taxon>
        <taxon>Actinomadura</taxon>
    </lineage>
</organism>
<feature type="domain" description="HTH marR-type" evidence="2">
    <location>
        <begin position="66"/>
        <end position="201"/>
    </location>
</feature>
<dbReference type="EMBL" id="VSFG01000001">
    <property type="protein sequence ID" value="TYB48174.1"/>
    <property type="molecule type" value="Genomic_DNA"/>
</dbReference>
<dbReference type="RefSeq" id="WP_083980930.1">
    <property type="nucleotide sequence ID" value="NZ_VSFG01000001.1"/>
</dbReference>
<feature type="compositionally biased region" description="Low complexity" evidence="1">
    <location>
        <begin position="28"/>
        <end position="43"/>
    </location>
</feature>
<sequence length="207" mass="23153">MTRRTGKRSADETSRTTGGASTRDVPADAEPAPDAPGPEAGAGEPDEVERIIAEWRAERPGLDPGSIAVLGRVNRCGLLVRNLSNRLYDEYSINQSMFDVLAALRRMGPPYRRTARELAASSLLTSGAMTMRLDRMERDGLIRRVRSTDDRRSVFAELTPAGFALIDRIIDVHLERERQMLDTLTAEEQGELARLLRKLEHRLRELS</sequence>
<reference evidence="3 4" key="1">
    <citation type="submission" date="2019-08" db="EMBL/GenBank/DDBJ databases">
        <title>Actinomadura sp. nov. CYP1-5 isolated from mountain soil.</title>
        <authorList>
            <person name="Songsumanus A."/>
            <person name="Kuncharoen N."/>
            <person name="Kudo T."/>
            <person name="Yuki M."/>
            <person name="Igarashi Y."/>
            <person name="Tanasupawat S."/>
        </authorList>
    </citation>
    <scope>NUCLEOTIDE SEQUENCE [LARGE SCALE GENOMIC DNA]</scope>
    <source>
        <strain evidence="3 4">JCM 14158</strain>
    </source>
</reference>
<keyword evidence="4" id="KW-1185">Reference proteome</keyword>
<dbReference type="GO" id="GO:0003700">
    <property type="term" value="F:DNA-binding transcription factor activity"/>
    <property type="evidence" value="ECO:0007669"/>
    <property type="project" value="InterPro"/>
</dbReference>
<feature type="region of interest" description="Disordered" evidence="1">
    <location>
        <begin position="1"/>
        <end position="45"/>
    </location>
</feature>
<comment type="caution">
    <text evidence="3">The sequence shown here is derived from an EMBL/GenBank/DDBJ whole genome shotgun (WGS) entry which is preliminary data.</text>
</comment>
<dbReference type="SMART" id="SM00347">
    <property type="entry name" value="HTH_MARR"/>
    <property type="match status" value="1"/>
</dbReference>
<protein>
    <submittedName>
        <fullName evidence="3">MarR family transcriptional regulator</fullName>
    </submittedName>
</protein>
<dbReference type="PANTHER" id="PTHR33164">
    <property type="entry name" value="TRANSCRIPTIONAL REGULATOR, MARR FAMILY"/>
    <property type="match status" value="1"/>
</dbReference>
<dbReference type="InterPro" id="IPR039422">
    <property type="entry name" value="MarR/SlyA-like"/>
</dbReference>
<dbReference type="Gene3D" id="1.10.10.10">
    <property type="entry name" value="Winged helix-like DNA-binding domain superfamily/Winged helix DNA-binding domain"/>
    <property type="match status" value="1"/>
</dbReference>
<dbReference type="PRINTS" id="PR00598">
    <property type="entry name" value="HTHMARR"/>
</dbReference>
<dbReference type="InterPro" id="IPR036388">
    <property type="entry name" value="WH-like_DNA-bd_sf"/>
</dbReference>
<evidence type="ECO:0000313" key="3">
    <source>
        <dbReference type="EMBL" id="TYB48174.1"/>
    </source>
</evidence>